<evidence type="ECO:0000256" key="3">
    <source>
        <dbReference type="ARBA" id="ARBA00023180"/>
    </source>
</evidence>
<dbReference type="PROSITE" id="PS50092">
    <property type="entry name" value="TSP1"/>
    <property type="match status" value="1"/>
</dbReference>
<keyword evidence="1" id="KW-0732">Signal</keyword>
<dbReference type="Gene3D" id="2.20.100.10">
    <property type="entry name" value="Thrombospondin type-1 (TSP1) repeat"/>
    <property type="match status" value="1"/>
</dbReference>
<keyword evidence="3" id="KW-0325">Glycoprotein</keyword>
<feature type="non-terminal residue" evidence="5">
    <location>
        <position position="73"/>
    </location>
</feature>
<dbReference type="InterPro" id="IPR036383">
    <property type="entry name" value="TSP1_rpt_sf"/>
</dbReference>
<evidence type="ECO:0000259" key="4">
    <source>
        <dbReference type="Pfam" id="PF19028"/>
    </source>
</evidence>
<dbReference type="SUPFAM" id="SSF82895">
    <property type="entry name" value="TSP-1 type 1 repeat"/>
    <property type="match status" value="1"/>
</dbReference>
<sequence>ITSWTTWSFCSSNCGSGIQRRERQIMTLPKNGGRRCPFIYGQKETQTRVCHTDCKHNAWRMDDWDSCIPRESR</sequence>
<protein>
    <recommendedName>
        <fullName evidence="4">Spondin-like TSP1 domain-containing protein</fullName>
    </recommendedName>
</protein>
<evidence type="ECO:0000256" key="2">
    <source>
        <dbReference type="ARBA" id="ARBA00023157"/>
    </source>
</evidence>
<reference evidence="5" key="1">
    <citation type="submission" date="2014-12" db="EMBL/GenBank/DDBJ databases">
        <title>Insight into the proteome of Arion vulgaris.</title>
        <authorList>
            <person name="Aradska J."/>
            <person name="Bulat T."/>
            <person name="Smidak R."/>
            <person name="Sarate P."/>
            <person name="Gangsoo J."/>
            <person name="Sialana F."/>
            <person name="Bilban M."/>
            <person name="Lubec G."/>
        </authorList>
    </citation>
    <scope>NUCLEOTIDE SEQUENCE</scope>
    <source>
        <tissue evidence="5">Skin</tissue>
    </source>
</reference>
<dbReference type="Pfam" id="PF19028">
    <property type="entry name" value="TSP1_spondin"/>
    <property type="match status" value="1"/>
</dbReference>
<feature type="domain" description="Spondin-like TSP1" evidence="4">
    <location>
        <begin position="2"/>
        <end position="52"/>
    </location>
</feature>
<dbReference type="InterPro" id="IPR044004">
    <property type="entry name" value="TSP1_spondin_dom"/>
</dbReference>
<evidence type="ECO:0000313" key="5">
    <source>
        <dbReference type="EMBL" id="CEK99833.1"/>
    </source>
</evidence>
<feature type="non-terminal residue" evidence="5">
    <location>
        <position position="1"/>
    </location>
</feature>
<accession>A0A0B7C3Q5</accession>
<organism evidence="5">
    <name type="scientific">Arion vulgaris</name>
    <dbReference type="NCBI Taxonomy" id="1028688"/>
    <lineage>
        <taxon>Eukaryota</taxon>
        <taxon>Metazoa</taxon>
        <taxon>Spiralia</taxon>
        <taxon>Lophotrochozoa</taxon>
        <taxon>Mollusca</taxon>
        <taxon>Gastropoda</taxon>
        <taxon>Heterobranchia</taxon>
        <taxon>Euthyneura</taxon>
        <taxon>Panpulmonata</taxon>
        <taxon>Eupulmonata</taxon>
        <taxon>Stylommatophora</taxon>
        <taxon>Helicina</taxon>
        <taxon>Arionoidea</taxon>
        <taxon>Arionidae</taxon>
        <taxon>Arion</taxon>
    </lineage>
</organism>
<dbReference type="EMBL" id="HACG01052962">
    <property type="protein sequence ID" value="CEK99833.1"/>
    <property type="molecule type" value="Transcribed_RNA"/>
</dbReference>
<dbReference type="AlphaFoldDB" id="A0A0B7C3Q5"/>
<gene>
    <name evidence="5" type="primary">ORF222245</name>
</gene>
<evidence type="ECO:0000256" key="1">
    <source>
        <dbReference type="ARBA" id="ARBA00022729"/>
    </source>
</evidence>
<dbReference type="SMART" id="SM00209">
    <property type="entry name" value="TSP1"/>
    <property type="match status" value="1"/>
</dbReference>
<name>A0A0B7C3Q5_9EUPU</name>
<dbReference type="InterPro" id="IPR000884">
    <property type="entry name" value="TSP1_rpt"/>
</dbReference>
<keyword evidence="2" id="KW-1015">Disulfide bond</keyword>
<proteinExistence type="predicted"/>